<dbReference type="AlphaFoldDB" id="A0A4Z1SX16"/>
<keyword evidence="3" id="KW-1185">Reference proteome</keyword>
<name>A0A4Z1SX16_GIAMU</name>
<comment type="caution">
    <text evidence="2">The sequence shown here is derived from an EMBL/GenBank/DDBJ whole genome shotgun (WGS) entry which is preliminary data.</text>
</comment>
<feature type="compositionally biased region" description="Acidic residues" evidence="1">
    <location>
        <begin position="577"/>
        <end position="587"/>
    </location>
</feature>
<feature type="compositionally biased region" description="Polar residues" evidence="1">
    <location>
        <begin position="434"/>
        <end position="449"/>
    </location>
</feature>
<sequence length="699" mass="78364">MRRGAQSPSRRHSTQKSTVGRKTSSRADTTLDLLNITLAESGDGYPRMRFIRPNDLAMLWEALDIPMGERAFAERVIQRRPHLRKEYIRRLGYVVQLRSRYNALIVERAQLVSAVRQTLRNGKGSKKFLAQNLTRIQALTIHITSVVNAARTVCKKPIILQPFSLTSTSPELNWLIYLGRESLYSRPNLALIMTIFQFCDHAELQRYIDLVDDFYRCCEVAGTDDSFSVTDLNYAHESSGDISPIPPGSVALYFLLGIQAEAVFANDSMAIQWNTFLHTQHGAQPIDYCTDYPLLTPIQILEAVRIEEDMIQEFGELILEARADLTDLVLVPVDTSQTDSYETYKHILNDEEDDLLFLQEYMERKALNVQSQPPLFSRDYISARPVVSVFDTGVEARQLPTVLPRASQSITRSVKSSLNRPHVSPTSERPPYVQTKNRSSTASLKPGVTCSTQTKEAPVILRKEAQTSYTFDSVCPHSIGVGPSLIEDNNDTHTAISDANQMQSEVFESLAAPSKLDSYTLSDDGTTLCTSEMAPQRLSFQPFHEGRKYTDSTNLQAQKCDQQSFPSKLQQTSGNECPDDEWSDDVDPTLKGLPTLSSLYYEEGPKPHEGPTISDSPQGTNPISNSVVKMSVQYSKESSDSRQGLRLDSQGDFYSVIMHPHISEHSTHSRPLDPSSVAHYPQDDSLDLDLTPDVIRPDD</sequence>
<dbReference type="EMBL" id="VDLU01000001">
    <property type="protein sequence ID" value="TNJ30342.1"/>
    <property type="molecule type" value="Genomic_DNA"/>
</dbReference>
<protein>
    <submittedName>
        <fullName evidence="2">Uncharacterized protein</fullName>
    </submittedName>
</protein>
<feature type="region of interest" description="Disordered" evidence="1">
    <location>
        <begin position="658"/>
        <end position="699"/>
    </location>
</feature>
<feature type="compositionally biased region" description="Polar residues" evidence="1">
    <location>
        <begin position="15"/>
        <end position="25"/>
    </location>
</feature>
<reference evidence="2 3" key="1">
    <citation type="submission" date="2019-05" db="EMBL/GenBank/DDBJ databases">
        <title>The compact genome of Giardia muris reveals important steps in the evolution of intestinal protozoan parasites.</title>
        <authorList>
            <person name="Xu F."/>
            <person name="Jimenez-Gonzalez A."/>
            <person name="Einarsson E."/>
            <person name="Astvaldsson A."/>
            <person name="Peirasmaki D."/>
            <person name="Eckmann L."/>
            <person name="Andersson J.O."/>
            <person name="Svard S.G."/>
            <person name="Jerlstrom-Hultqvist J."/>
        </authorList>
    </citation>
    <scope>NUCLEOTIDE SEQUENCE [LARGE SCALE GENOMIC DNA]</scope>
    <source>
        <strain evidence="2 3">Roberts-Thomson</strain>
    </source>
</reference>
<accession>A0A4Z1SX16</accession>
<feature type="compositionally biased region" description="Basic residues" evidence="1">
    <location>
        <begin position="1"/>
        <end position="14"/>
    </location>
</feature>
<feature type="region of interest" description="Disordered" evidence="1">
    <location>
        <begin position="599"/>
        <end position="624"/>
    </location>
</feature>
<evidence type="ECO:0000313" key="3">
    <source>
        <dbReference type="Proteomes" id="UP000315496"/>
    </source>
</evidence>
<dbReference type="VEuPathDB" id="GiardiaDB:GMRT_10388"/>
<feature type="region of interest" description="Disordered" evidence="1">
    <location>
        <begin position="562"/>
        <end position="587"/>
    </location>
</feature>
<feature type="region of interest" description="Disordered" evidence="1">
    <location>
        <begin position="1"/>
        <end position="25"/>
    </location>
</feature>
<feature type="compositionally biased region" description="Polar residues" evidence="1">
    <location>
        <begin position="562"/>
        <end position="575"/>
    </location>
</feature>
<feature type="compositionally biased region" description="Polar residues" evidence="1">
    <location>
        <begin position="413"/>
        <end position="427"/>
    </location>
</feature>
<organism evidence="2 3">
    <name type="scientific">Giardia muris</name>
    <dbReference type="NCBI Taxonomy" id="5742"/>
    <lineage>
        <taxon>Eukaryota</taxon>
        <taxon>Metamonada</taxon>
        <taxon>Diplomonadida</taxon>
        <taxon>Hexamitidae</taxon>
        <taxon>Giardiinae</taxon>
        <taxon>Giardia</taxon>
    </lineage>
</organism>
<evidence type="ECO:0000256" key="1">
    <source>
        <dbReference type="SAM" id="MobiDB-lite"/>
    </source>
</evidence>
<dbReference type="OrthoDB" id="10255656at2759"/>
<feature type="compositionally biased region" description="Basic and acidic residues" evidence="1">
    <location>
        <begin position="661"/>
        <end position="671"/>
    </location>
</feature>
<proteinExistence type="predicted"/>
<feature type="region of interest" description="Disordered" evidence="1">
    <location>
        <begin position="413"/>
        <end position="449"/>
    </location>
</feature>
<evidence type="ECO:0000313" key="2">
    <source>
        <dbReference type="EMBL" id="TNJ30342.1"/>
    </source>
</evidence>
<dbReference type="Proteomes" id="UP000315496">
    <property type="component" value="Chromosome 1"/>
</dbReference>
<gene>
    <name evidence="2" type="ORF">GMRT_10388</name>
</gene>
<feature type="compositionally biased region" description="Polar residues" evidence="1">
    <location>
        <begin position="613"/>
        <end position="624"/>
    </location>
</feature>